<dbReference type="PANTHER" id="PTHR23048:SF59">
    <property type="entry name" value="EF-HAND SUPERFAMILY PROTEIN"/>
    <property type="match status" value="1"/>
</dbReference>
<dbReference type="OrthoDB" id="26525at2759"/>
<dbReference type="EMBL" id="KZ613479">
    <property type="protein sequence ID" value="PMD22048.1"/>
    <property type="molecule type" value="Genomic_DNA"/>
</dbReference>
<keyword evidence="3" id="KW-0106">Calcium</keyword>
<gene>
    <name evidence="6" type="ORF">NA56DRAFT_658516</name>
</gene>
<dbReference type="InterPro" id="IPR011992">
    <property type="entry name" value="EF-hand-dom_pair"/>
</dbReference>
<evidence type="ECO:0000256" key="1">
    <source>
        <dbReference type="ARBA" id="ARBA00020786"/>
    </source>
</evidence>
<dbReference type="GO" id="GO:0016460">
    <property type="term" value="C:myosin II complex"/>
    <property type="evidence" value="ECO:0007669"/>
    <property type="project" value="TreeGrafter"/>
</dbReference>
<dbReference type="InterPro" id="IPR050230">
    <property type="entry name" value="CALM/Myosin/TropC-like"/>
</dbReference>
<evidence type="ECO:0000259" key="5">
    <source>
        <dbReference type="PROSITE" id="PS50222"/>
    </source>
</evidence>
<evidence type="ECO:0000313" key="7">
    <source>
        <dbReference type="Proteomes" id="UP000235672"/>
    </source>
</evidence>
<dbReference type="InterPro" id="IPR002048">
    <property type="entry name" value="EF_hand_dom"/>
</dbReference>
<dbReference type="Proteomes" id="UP000235672">
    <property type="component" value="Unassembled WGS sequence"/>
</dbReference>
<evidence type="ECO:0000256" key="2">
    <source>
        <dbReference type="ARBA" id="ARBA00022737"/>
    </source>
</evidence>
<keyword evidence="2" id="KW-0677">Repeat</keyword>
<keyword evidence="7" id="KW-1185">Reference proteome</keyword>
<dbReference type="PROSITE" id="PS50222">
    <property type="entry name" value="EF_HAND_2"/>
    <property type="match status" value="1"/>
</dbReference>
<dbReference type="GO" id="GO:0005509">
    <property type="term" value="F:calcium ion binding"/>
    <property type="evidence" value="ECO:0007669"/>
    <property type="project" value="InterPro"/>
</dbReference>
<reference evidence="6 7" key="1">
    <citation type="submission" date="2016-05" db="EMBL/GenBank/DDBJ databases">
        <title>A degradative enzymes factory behind the ericoid mycorrhizal symbiosis.</title>
        <authorList>
            <consortium name="DOE Joint Genome Institute"/>
            <person name="Martino E."/>
            <person name="Morin E."/>
            <person name="Grelet G."/>
            <person name="Kuo A."/>
            <person name="Kohler A."/>
            <person name="Daghino S."/>
            <person name="Barry K."/>
            <person name="Choi C."/>
            <person name="Cichocki N."/>
            <person name="Clum A."/>
            <person name="Copeland A."/>
            <person name="Hainaut M."/>
            <person name="Haridas S."/>
            <person name="Labutti K."/>
            <person name="Lindquist E."/>
            <person name="Lipzen A."/>
            <person name="Khouja H.-R."/>
            <person name="Murat C."/>
            <person name="Ohm R."/>
            <person name="Olson A."/>
            <person name="Spatafora J."/>
            <person name="Veneault-Fourrey C."/>
            <person name="Henrissat B."/>
            <person name="Grigoriev I."/>
            <person name="Martin F."/>
            <person name="Perotto S."/>
        </authorList>
    </citation>
    <scope>NUCLEOTIDE SEQUENCE [LARGE SCALE GENOMIC DNA]</scope>
    <source>
        <strain evidence="6 7">UAMH 7357</strain>
    </source>
</reference>
<dbReference type="AlphaFoldDB" id="A0A2J6Q6Z2"/>
<dbReference type="PANTHER" id="PTHR23048">
    <property type="entry name" value="MYOSIN LIGHT CHAIN 1, 3"/>
    <property type="match status" value="1"/>
</dbReference>
<dbReference type="STRING" id="1745343.A0A2J6Q6Z2"/>
<proteinExistence type="predicted"/>
<evidence type="ECO:0000256" key="3">
    <source>
        <dbReference type="ARBA" id="ARBA00022837"/>
    </source>
</evidence>
<accession>A0A2J6Q6Z2</accession>
<feature type="compositionally biased region" description="Basic and acidic residues" evidence="4">
    <location>
        <begin position="22"/>
        <end position="31"/>
    </location>
</feature>
<feature type="domain" description="EF-hand" evidence="5">
    <location>
        <begin position="116"/>
        <end position="151"/>
    </location>
</feature>
<sequence>MPAKRRAGSPAASAPKQRQSKLAKENKITNEEENEIKEAFELFAEKKSDKKGEKEKVLPIGDLRRAMIALDIPPTASELQEFISILDPDDEGFAEYENFLAICALKFHSRERTSDSHTKEVDEAFRLFASAGEGKITLATLKRVARALKEDIEEDLLRDMILEANGGAGVGKGVEKDEFEEVMRRAGVWR</sequence>
<name>A0A2J6Q6Z2_9HELO</name>
<evidence type="ECO:0000256" key="4">
    <source>
        <dbReference type="SAM" id="MobiDB-lite"/>
    </source>
</evidence>
<dbReference type="FunFam" id="1.10.238.10:FF:000001">
    <property type="entry name" value="Calmodulin 1"/>
    <property type="match status" value="1"/>
</dbReference>
<feature type="region of interest" description="Disordered" evidence="4">
    <location>
        <begin position="1"/>
        <end position="31"/>
    </location>
</feature>
<organism evidence="6 7">
    <name type="scientific">Hyaloscypha hepaticicola</name>
    <dbReference type="NCBI Taxonomy" id="2082293"/>
    <lineage>
        <taxon>Eukaryota</taxon>
        <taxon>Fungi</taxon>
        <taxon>Dikarya</taxon>
        <taxon>Ascomycota</taxon>
        <taxon>Pezizomycotina</taxon>
        <taxon>Leotiomycetes</taxon>
        <taxon>Helotiales</taxon>
        <taxon>Hyaloscyphaceae</taxon>
        <taxon>Hyaloscypha</taxon>
    </lineage>
</organism>
<protein>
    <recommendedName>
        <fullName evidence="1">Calmodulin</fullName>
    </recommendedName>
</protein>
<evidence type="ECO:0000313" key="6">
    <source>
        <dbReference type="EMBL" id="PMD22048.1"/>
    </source>
</evidence>
<dbReference type="SUPFAM" id="SSF47473">
    <property type="entry name" value="EF-hand"/>
    <property type="match status" value="1"/>
</dbReference>
<dbReference type="Gene3D" id="1.10.238.10">
    <property type="entry name" value="EF-hand"/>
    <property type="match status" value="2"/>
</dbReference>